<sequence length="112" mass="11929">MMSSYAHAEPAAFPVFALVLGLGAFVSYVVCFALAASTKRLRTLDYVAGTLGFFCGIGWLYFLYRANAATLQQSFDVIERGGDPATARAINKRFKVAAGIAIALGIASTLVR</sequence>
<name>A0A0K1PPU5_9BACT</name>
<reference evidence="2 3" key="1">
    <citation type="submission" date="2015-08" db="EMBL/GenBank/DDBJ databases">
        <authorList>
            <person name="Babu N.S."/>
            <person name="Beckwith C.J."/>
            <person name="Beseler K.G."/>
            <person name="Brison A."/>
            <person name="Carone J.V."/>
            <person name="Caskin T.P."/>
            <person name="Diamond M."/>
            <person name="Durham M.E."/>
            <person name="Foxe J.M."/>
            <person name="Go M."/>
            <person name="Henderson B.A."/>
            <person name="Jones I.B."/>
            <person name="McGettigan J.A."/>
            <person name="Micheletti S.J."/>
            <person name="Nasrallah M.E."/>
            <person name="Ortiz D."/>
            <person name="Piller C.R."/>
            <person name="Privatt S.R."/>
            <person name="Schneider S.L."/>
            <person name="Sharp S."/>
            <person name="Smith T.C."/>
            <person name="Stanton J.D."/>
            <person name="Ullery H.E."/>
            <person name="Wilson R.J."/>
            <person name="Serrano M.G."/>
            <person name="Buck G."/>
            <person name="Lee V."/>
            <person name="Wang Y."/>
            <person name="Carvalho R."/>
            <person name="Voegtly L."/>
            <person name="Shi R."/>
            <person name="Duckworth R."/>
            <person name="Johnson A."/>
            <person name="Loviza R."/>
            <person name="Walstead R."/>
            <person name="Shah Z."/>
            <person name="Kiflezghi M."/>
            <person name="Wade K."/>
            <person name="Ball S.L."/>
            <person name="Bradley K.W."/>
            <person name="Asai D.J."/>
            <person name="Bowman C.A."/>
            <person name="Russell D.A."/>
            <person name="Pope W.H."/>
            <person name="Jacobs-Sera D."/>
            <person name="Hendrix R.W."/>
            <person name="Hatfull G.F."/>
        </authorList>
    </citation>
    <scope>NUCLEOTIDE SEQUENCE [LARGE SCALE GENOMIC DNA]</scope>
    <source>
        <strain evidence="2 3">DSM 27648</strain>
    </source>
</reference>
<feature type="transmembrane region" description="Helical" evidence="1">
    <location>
        <begin position="12"/>
        <end position="34"/>
    </location>
</feature>
<feature type="transmembrane region" description="Helical" evidence="1">
    <location>
        <begin position="94"/>
        <end position="111"/>
    </location>
</feature>
<proteinExistence type="predicted"/>
<evidence type="ECO:0000313" key="3">
    <source>
        <dbReference type="Proteomes" id="UP000064967"/>
    </source>
</evidence>
<feature type="transmembrane region" description="Helical" evidence="1">
    <location>
        <begin position="46"/>
        <end position="64"/>
    </location>
</feature>
<dbReference type="RefSeq" id="WP_146646976.1">
    <property type="nucleotide sequence ID" value="NZ_CP012333.1"/>
</dbReference>
<keyword evidence="3" id="KW-1185">Reference proteome</keyword>
<keyword evidence="1" id="KW-0812">Transmembrane</keyword>
<dbReference type="STRING" id="1391654.AKJ09_02206"/>
<organism evidence="2 3">
    <name type="scientific">Labilithrix luteola</name>
    <dbReference type="NCBI Taxonomy" id="1391654"/>
    <lineage>
        <taxon>Bacteria</taxon>
        <taxon>Pseudomonadati</taxon>
        <taxon>Myxococcota</taxon>
        <taxon>Polyangia</taxon>
        <taxon>Polyangiales</taxon>
        <taxon>Labilitrichaceae</taxon>
        <taxon>Labilithrix</taxon>
    </lineage>
</organism>
<protein>
    <submittedName>
        <fullName evidence="2">Uncharacterized protein</fullName>
    </submittedName>
</protein>
<dbReference type="Proteomes" id="UP000064967">
    <property type="component" value="Chromosome"/>
</dbReference>
<accession>A0A0K1PPU5</accession>
<keyword evidence="1" id="KW-1133">Transmembrane helix</keyword>
<dbReference type="AlphaFoldDB" id="A0A0K1PPU5"/>
<evidence type="ECO:0000256" key="1">
    <source>
        <dbReference type="SAM" id="Phobius"/>
    </source>
</evidence>
<dbReference type="KEGG" id="llu:AKJ09_02206"/>
<evidence type="ECO:0000313" key="2">
    <source>
        <dbReference type="EMBL" id="AKU95542.1"/>
    </source>
</evidence>
<gene>
    <name evidence="2" type="ORF">AKJ09_02206</name>
</gene>
<dbReference type="EMBL" id="CP012333">
    <property type="protein sequence ID" value="AKU95542.1"/>
    <property type="molecule type" value="Genomic_DNA"/>
</dbReference>
<keyword evidence="1" id="KW-0472">Membrane</keyword>